<dbReference type="GeneID" id="35867337"/>
<protein>
    <submittedName>
        <fullName evidence="3">Uncharacterized protein</fullName>
    </submittedName>
</protein>
<proteinExistence type="predicted"/>
<keyword evidence="2" id="KW-0732">Signal</keyword>
<feature type="signal peptide" evidence="2">
    <location>
        <begin position="1"/>
        <end position="34"/>
    </location>
</feature>
<evidence type="ECO:0000256" key="1">
    <source>
        <dbReference type="SAM" id="Coils"/>
    </source>
</evidence>
<evidence type="ECO:0000256" key="2">
    <source>
        <dbReference type="SAM" id="SignalP"/>
    </source>
</evidence>
<accession>A0A2I1ILG7</accession>
<evidence type="ECO:0000313" key="3">
    <source>
        <dbReference type="EMBL" id="PKY71970.1"/>
    </source>
</evidence>
<name>A0A2I1ILG7_9ACTO</name>
<evidence type="ECO:0000313" key="4">
    <source>
        <dbReference type="Proteomes" id="UP000235122"/>
    </source>
</evidence>
<organism evidence="3 4">
    <name type="scientific">Winkia neuii</name>
    <dbReference type="NCBI Taxonomy" id="33007"/>
    <lineage>
        <taxon>Bacteria</taxon>
        <taxon>Bacillati</taxon>
        <taxon>Actinomycetota</taxon>
        <taxon>Actinomycetes</taxon>
        <taxon>Actinomycetales</taxon>
        <taxon>Actinomycetaceae</taxon>
        <taxon>Winkia</taxon>
    </lineage>
</organism>
<sequence>MLPLKPRWTIAKLALATAAAVAVALPALTYPAMAAEAPTPKEQMLQSVSVSVGSNGAVRSIASSELSSAKKNGQAVGSHSFDPSKAAIDLPVRVKVAYKHDGKVGTNLRDLEGTNGRVEIDISVQNLLVRPKTLHFDSAGAAHSRTDLVGVPLTVVAAAKADFSPERVVMPERGGKGGTNGVLSQDESGKAAVQWASVLAPPQLSASTKLQFVVNAKDFEVPDLEINVQPGIVTDPSINSLLESTFDPAKSTEFKTVNNTVEMLAELNGTLAQAGDTISAARQSLSQSANAIGAKTIGDLKASNDHLVESAKSMISSTETMGQGLKQSLSGAQDGFNAQLGSSLAEIRNLLGNPEEAKPVRRVDSEGCAVTVDEQREPRSLFSNLQAVSAQLDEFASAAQSCKETTRQAFLELVGPENPTAEACESAPESVSCMLTDSKGRLRKIATGFEQNGNAALAALDPRTGADSVAAMKDLSDSVDQVGDRLEQLSLSDPVAKLHARSGPIKSAIVGAEHNLEDLRGYFNALHEKAVKQAENAGNAHTQVGELREEICKLTDGAVLPGEDAENSTEVGDGPLSRIQSDRLLRYLSERACGNQIDAKGRPLLIHKGKSGQSLETIAEQQQNEWQLLAESSDLDNTESGLATQIDLVASSLSEAKTKLKELNDDSDKANGELGENIAALRGAVSKLNMRRTSLAGFVTTVNWQRQSAAKRVGELLAHTTEQIAESTDSSIDPAIRTVRSQTMLAAEQMYNILSTTSAGLQDTAADITSNGRQMVTNANGNLTATSHKLAKSGTDQVAQNVSLIEQSVAASNRDMQATSAMLVGDISKVLLDLGSSKVHGSGLLGTMASNVAGTATANYQVADATRKSTAYQNVQSENLEGSLLRAAQTRAGAKARRELTPFPNQKNFSGEVTSVYNFSIEAN</sequence>
<dbReference type="AlphaFoldDB" id="A0A2I1ILG7"/>
<comment type="caution">
    <text evidence="3">The sequence shown here is derived from an EMBL/GenBank/DDBJ whole genome shotgun (WGS) entry which is preliminary data.</text>
</comment>
<reference evidence="3 4" key="1">
    <citation type="submission" date="2017-12" db="EMBL/GenBank/DDBJ databases">
        <title>Phylogenetic diversity of female urinary microbiome.</title>
        <authorList>
            <person name="Thomas-White K."/>
            <person name="Wolfe A.J."/>
        </authorList>
    </citation>
    <scope>NUCLEOTIDE SEQUENCE [LARGE SCALE GENOMIC DNA]</scope>
    <source>
        <strain evidence="3 4">UMB0402</strain>
    </source>
</reference>
<dbReference type="EMBL" id="PKKO01000004">
    <property type="protein sequence ID" value="PKY71970.1"/>
    <property type="molecule type" value="Genomic_DNA"/>
</dbReference>
<feature type="chain" id="PRO_5014810566" evidence="2">
    <location>
        <begin position="35"/>
        <end position="924"/>
    </location>
</feature>
<keyword evidence="4" id="KW-1185">Reference proteome</keyword>
<dbReference type="STRING" id="33007.HMPREF3198_00377"/>
<dbReference type="Proteomes" id="UP000235122">
    <property type="component" value="Unassembled WGS sequence"/>
</dbReference>
<gene>
    <name evidence="3" type="ORF">CYJ19_07080</name>
</gene>
<feature type="coiled-coil region" evidence="1">
    <location>
        <begin position="646"/>
        <end position="673"/>
    </location>
</feature>
<dbReference type="RefSeq" id="WP_024331405.1">
    <property type="nucleotide sequence ID" value="NZ_JASOXK010000003.1"/>
</dbReference>
<keyword evidence="1" id="KW-0175">Coiled coil</keyword>